<keyword evidence="2" id="KW-1185">Reference proteome</keyword>
<protein>
    <submittedName>
        <fullName evidence="1">Uncharacterized protein</fullName>
    </submittedName>
</protein>
<dbReference type="VEuPathDB" id="FungiDB:AeMF1_002049"/>
<evidence type="ECO:0000313" key="2">
    <source>
        <dbReference type="Proteomes" id="UP000481153"/>
    </source>
</evidence>
<name>A0A6G0WVZ9_9STRA</name>
<comment type="caution">
    <text evidence="1">The sequence shown here is derived from an EMBL/GenBank/DDBJ whole genome shotgun (WGS) entry which is preliminary data.</text>
</comment>
<proteinExistence type="predicted"/>
<evidence type="ECO:0000313" key="1">
    <source>
        <dbReference type="EMBL" id="KAF0731708.1"/>
    </source>
</evidence>
<accession>A0A6G0WVZ9</accession>
<dbReference type="OrthoDB" id="10378012at2759"/>
<gene>
    <name evidence="1" type="ORF">Ae201684_011012</name>
</gene>
<reference evidence="1 2" key="1">
    <citation type="submission" date="2019-07" db="EMBL/GenBank/DDBJ databases">
        <title>Genomics analysis of Aphanomyces spp. identifies a new class of oomycete effector associated with host adaptation.</title>
        <authorList>
            <person name="Gaulin E."/>
        </authorList>
    </citation>
    <scope>NUCLEOTIDE SEQUENCE [LARGE SCALE GENOMIC DNA]</scope>
    <source>
        <strain evidence="1 2">ATCC 201684</strain>
    </source>
</reference>
<dbReference type="EMBL" id="VJMJ01000140">
    <property type="protein sequence ID" value="KAF0731708.1"/>
    <property type="molecule type" value="Genomic_DNA"/>
</dbReference>
<organism evidence="1 2">
    <name type="scientific">Aphanomyces euteiches</name>
    <dbReference type="NCBI Taxonomy" id="100861"/>
    <lineage>
        <taxon>Eukaryota</taxon>
        <taxon>Sar</taxon>
        <taxon>Stramenopiles</taxon>
        <taxon>Oomycota</taxon>
        <taxon>Saprolegniomycetes</taxon>
        <taxon>Saprolegniales</taxon>
        <taxon>Verrucalvaceae</taxon>
        <taxon>Aphanomyces</taxon>
    </lineage>
</organism>
<dbReference type="Proteomes" id="UP000481153">
    <property type="component" value="Unassembled WGS sequence"/>
</dbReference>
<dbReference type="AlphaFoldDB" id="A0A6G0WVZ9"/>
<sequence length="90" mass="10390">MYFLLRPPLQILPALAFKMDSVMEYGHAFEQFSMEGEGESVHMMLFNYEAAECLDLCSDSEDFVYAATLASMHDKEQIKHMTHTHMYSSL</sequence>